<dbReference type="InterPro" id="IPR012337">
    <property type="entry name" value="RNaseH-like_sf"/>
</dbReference>
<proteinExistence type="predicted"/>
<dbReference type="SUPFAM" id="SSF53098">
    <property type="entry name" value="Ribonuclease H-like"/>
    <property type="match status" value="1"/>
</dbReference>
<dbReference type="PANTHER" id="PTHR47074:SF11">
    <property type="entry name" value="REVERSE TRANSCRIPTASE-LIKE PROTEIN"/>
    <property type="match status" value="1"/>
</dbReference>
<dbReference type="Proteomes" id="UP000525078">
    <property type="component" value="Unassembled WGS sequence"/>
</dbReference>
<name>A0A7J6FIZ3_CANSA</name>
<feature type="domain" description="RNase H type-1" evidence="1">
    <location>
        <begin position="217"/>
        <end position="332"/>
    </location>
</feature>
<gene>
    <name evidence="2" type="ORF">F8388_020183</name>
</gene>
<evidence type="ECO:0000313" key="3">
    <source>
        <dbReference type="Proteomes" id="UP000525078"/>
    </source>
</evidence>
<sequence length="427" mass="47510">MPKTQQGVQLPPEQSRAIDKVVIDASETIDARDHMLQVLYDDIGIKVSDINPRKMRKILVKDLLDAEGLNWNGNLLQAFSPTAASRLLSVALRDLKHEDSLIWTLTAQGHCVLSNHPTGRDIVKWIIEVSFLSHLDAQHVNDFKYFAACLYYMIWFFKNQAFHQKNLLPFDIMAKYVLGEFSFLSKGNSNRSLAKNKTIVNDLSRSDVAGSFKVLVDVAFSNNTAEAGVIVRDSTNQLQAFYACKVAASSVIQGELLAVMKGIEVVKFLGLDRGRILSDRQVLTKAVESSKAPNWSTASSFAKLLQAIEGTKFFLQWTPRTANVGAHALAKWGLCNDCSGFVNFWEVNLHVFNVIFAIQCGLGRCFLLTEVYFGPQTQTLVVVPPREQDTHLGTSHALLKTELKSKELGFQSPPKRPTNICGSCLAF</sequence>
<dbReference type="GO" id="GO:0004523">
    <property type="term" value="F:RNA-DNA hybrid ribonuclease activity"/>
    <property type="evidence" value="ECO:0007669"/>
    <property type="project" value="InterPro"/>
</dbReference>
<dbReference type="PANTHER" id="PTHR47074">
    <property type="entry name" value="BNAC02G40300D PROTEIN"/>
    <property type="match status" value="1"/>
</dbReference>
<evidence type="ECO:0000259" key="1">
    <source>
        <dbReference type="Pfam" id="PF13456"/>
    </source>
</evidence>
<dbReference type="Pfam" id="PF13456">
    <property type="entry name" value="RVT_3"/>
    <property type="match status" value="1"/>
</dbReference>
<dbReference type="GO" id="GO:0003676">
    <property type="term" value="F:nucleic acid binding"/>
    <property type="evidence" value="ECO:0007669"/>
    <property type="project" value="InterPro"/>
</dbReference>
<dbReference type="AlphaFoldDB" id="A0A7J6FIZ3"/>
<accession>A0A7J6FIZ3</accession>
<dbReference type="InterPro" id="IPR052929">
    <property type="entry name" value="RNase_H-like_EbsB-rel"/>
</dbReference>
<dbReference type="InterPro" id="IPR044730">
    <property type="entry name" value="RNase_H-like_dom_plant"/>
</dbReference>
<dbReference type="Gene3D" id="3.30.420.10">
    <property type="entry name" value="Ribonuclease H-like superfamily/Ribonuclease H"/>
    <property type="match status" value="1"/>
</dbReference>
<organism evidence="2 3">
    <name type="scientific">Cannabis sativa</name>
    <name type="common">Hemp</name>
    <name type="synonym">Marijuana</name>
    <dbReference type="NCBI Taxonomy" id="3483"/>
    <lineage>
        <taxon>Eukaryota</taxon>
        <taxon>Viridiplantae</taxon>
        <taxon>Streptophyta</taxon>
        <taxon>Embryophyta</taxon>
        <taxon>Tracheophyta</taxon>
        <taxon>Spermatophyta</taxon>
        <taxon>Magnoliopsida</taxon>
        <taxon>eudicotyledons</taxon>
        <taxon>Gunneridae</taxon>
        <taxon>Pentapetalae</taxon>
        <taxon>rosids</taxon>
        <taxon>fabids</taxon>
        <taxon>Rosales</taxon>
        <taxon>Cannabaceae</taxon>
        <taxon>Cannabis</taxon>
    </lineage>
</organism>
<evidence type="ECO:0000313" key="2">
    <source>
        <dbReference type="EMBL" id="KAF4370597.1"/>
    </source>
</evidence>
<dbReference type="InterPro" id="IPR036397">
    <property type="entry name" value="RNaseH_sf"/>
</dbReference>
<protein>
    <recommendedName>
        <fullName evidence="1">RNase H type-1 domain-containing protein</fullName>
    </recommendedName>
</protein>
<reference evidence="2 3" key="1">
    <citation type="journal article" date="2020" name="bioRxiv">
        <title>Sequence and annotation of 42 cannabis genomes reveals extensive copy number variation in cannabinoid synthesis and pathogen resistance genes.</title>
        <authorList>
            <person name="Mckernan K.J."/>
            <person name="Helbert Y."/>
            <person name="Kane L.T."/>
            <person name="Ebling H."/>
            <person name="Zhang L."/>
            <person name="Liu B."/>
            <person name="Eaton Z."/>
            <person name="Mclaughlin S."/>
            <person name="Kingan S."/>
            <person name="Baybayan P."/>
            <person name="Concepcion G."/>
            <person name="Jordan M."/>
            <person name="Riva A."/>
            <person name="Barbazuk W."/>
            <person name="Harkins T."/>
        </authorList>
    </citation>
    <scope>NUCLEOTIDE SEQUENCE [LARGE SCALE GENOMIC DNA]</scope>
    <source>
        <strain evidence="3">cv. Jamaican Lion 4</strain>
        <tissue evidence="2">Leaf</tissue>
    </source>
</reference>
<dbReference type="InterPro" id="IPR002156">
    <property type="entry name" value="RNaseH_domain"/>
</dbReference>
<dbReference type="EMBL" id="JAATIP010000117">
    <property type="protein sequence ID" value="KAF4370597.1"/>
    <property type="molecule type" value="Genomic_DNA"/>
</dbReference>
<comment type="caution">
    <text evidence="2">The sequence shown here is derived from an EMBL/GenBank/DDBJ whole genome shotgun (WGS) entry which is preliminary data.</text>
</comment>
<dbReference type="CDD" id="cd06222">
    <property type="entry name" value="RNase_H_like"/>
    <property type="match status" value="1"/>
</dbReference>